<dbReference type="Pfam" id="PF04338">
    <property type="entry name" value="DUF481"/>
    <property type="match status" value="1"/>
</dbReference>
<reference evidence="1 2" key="1">
    <citation type="submission" date="2024-02" db="EMBL/GenBank/DDBJ databases">
        <title>Marinospirillum sp. MEB 164 isolated from Lonar lake sediment.</title>
        <authorList>
            <person name="Joshi A."/>
            <person name="Thite S."/>
        </authorList>
    </citation>
    <scope>NUCLEOTIDE SEQUENCE [LARGE SCALE GENOMIC DNA]</scope>
    <source>
        <strain evidence="1 2">MEB164</strain>
    </source>
</reference>
<evidence type="ECO:0000313" key="2">
    <source>
        <dbReference type="Proteomes" id="UP001621714"/>
    </source>
</evidence>
<protein>
    <submittedName>
        <fullName evidence="1">DUF481 domain-containing protein</fullName>
    </submittedName>
</protein>
<name>A0ABW8PW92_9GAMM</name>
<proteinExistence type="predicted"/>
<organism evidence="1 2">
    <name type="scientific">Marinospirillum alkalitolerans</name>
    <dbReference type="NCBI Taxonomy" id="3123374"/>
    <lineage>
        <taxon>Bacteria</taxon>
        <taxon>Pseudomonadati</taxon>
        <taxon>Pseudomonadota</taxon>
        <taxon>Gammaproteobacteria</taxon>
        <taxon>Oceanospirillales</taxon>
        <taxon>Oceanospirillaceae</taxon>
        <taxon>Marinospirillum</taxon>
    </lineage>
</organism>
<accession>A0ABW8PW92</accession>
<dbReference type="EMBL" id="JBANFI010000002">
    <property type="protein sequence ID" value="MFK7160164.1"/>
    <property type="molecule type" value="Genomic_DNA"/>
</dbReference>
<dbReference type="Proteomes" id="UP001621714">
    <property type="component" value="Unassembled WGS sequence"/>
</dbReference>
<dbReference type="RefSeq" id="WP_405337374.1">
    <property type="nucleotide sequence ID" value="NZ_JBANFI010000002.1"/>
</dbReference>
<sequence>MLFTDHPARHPRAVLLSLLLSYALGLLLPSIAQAEEEAGPRLQTRSEVLLNLIDSQGASQERTINSRLRLDLEQHQWRQQTRAQVLYTRSDGRTTKEAYNASHQLNYQWAEDYYSLGFARFQRDRFSKISEREIDLLLGQGYRVLRSEQTEWDLEIAAGARYREPVNNPEVSSEYDPLARAASRWQHQLSEDLRLEQDTAYDLSSDTNSWVLEQSLHVRANRYFSLGLAYTWKRSEDRNQNKIEYDRITSVNLVFSWHN</sequence>
<keyword evidence="2" id="KW-1185">Reference proteome</keyword>
<evidence type="ECO:0000313" key="1">
    <source>
        <dbReference type="EMBL" id="MFK7160164.1"/>
    </source>
</evidence>
<dbReference type="InterPro" id="IPR007433">
    <property type="entry name" value="DUF481"/>
</dbReference>
<gene>
    <name evidence="1" type="ORF">V6U78_03825</name>
</gene>
<comment type="caution">
    <text evidence="1">The sequence shown here is derived from an EMBL/GenBank/DDBJ whole genome shotgun (WGS) entry which is preliminary data.</text>
</comment>